<evidence type="ECO:0000313" key="2">
    <source>
        <dbReference type="Proteomes" id="UP000477651"/>
    </source>
</evidence>
<proteinExistence type="predicted"/>
<accession>A0A6L9Y604</accession>
<comment type="caution">
    <text evidence="1">The sequence shown here is derived from an EMBL/GenBank/DDBJ whole genome shotgun (WGS) entry which is preliminary data.</text>
</comment>
<dbReference type="AlphaFoldDB" id="A0A6L9Y604"/>
<gene>
    <name evidence="1" type="ORF">F9B74_02700</name>
</gene>
<dbReference type="RefSeq" id="WP_163763962.1">
    <property type="nucleotide sequence ID" value="NZ_JAAGYR010000004.1"/>
</dbReference>
<organism evidence="1 2">
    <name type="scientific">Pelistega ratti</name>
    <dbReference type="NCBI Taxonomy" id="2652177"/>
    <lineage>
        <taxon>Bacteria</taxon>
        <taxon>Pseudomonadati</taxon>
        <taxon>Pseudomonadota</taxon>
        <taxon>Betaproteobacteria</taxon>
        <taxon>Burkholderiales</taxon>
        <taxon>Alcaligenaceae</taxon>
        <taxon>Pelistega</taxon>
    </lineage>
</organism>
<dbReference type="EMBL" id="JAAGYR010000004">
    <property type="protein sequence ID" value="NEN75238.1"/>
    <property type="molecule type" value="Genomic_DNA"/>
</dbReference>
<dbReference type="Proteomes" id="UP000477651">
    <property type="component" value="Unassembled WGS sequence"/>
</dbReference>
<keyword evidence="2" id="KW-1185">Reference proteome</keyword>
<protein>
    <submittedName>
        <fullName evidence="1">Uncharacterized protein</fullName>
    </submittedName>
</protein>
<evidence type="ECO:0000313" key="1">
    <source>
        <dbReference type="EMBL" id="NEN75238.1"/>
    </source>
</evidence>
<sequence length="81" mass="9332">MQNHLSPAFSANGWRRLSNGRLQHISGIEFEKNFNEPVHCVKESLPVFFQNLKQEGVDVVMAEKLFLKLSQQAQEHFIGLH</sequence>
<name>A0A6L9Y604_9BURK</name>
<reference evidence="1 2" key="1">
    <citation type="submission" date="2020-02" db="EMBL/GenBank/DDBJ databases">
        <title>Pelistega sp. NLN82 were isolated from wild rodents of the Hainan Island.</title>
        <authorList>
            <person name="Niu N."/>
            <person name="Zhou J."/>
        </authorList>
    </citation>
    <scope>NUCLEOTIDE SEQUENCE [LARGE SCALE GENOMIC DNA]</scope>
    <source>
        <strain evidence="1 2">NLN82</strain>
    </source>
</reference>